<accession>A0A8T0HYK1</accession>
<reference evidence="2" key="1">
    <citation type="submission" date="2020-06" db="EMBL/GenBank/DDBJ databases">
        <title>WGS assembly of Ceratodon purpureus strain R40.</title>
        <authorList>
            <person name="Carey S.B."/>
            <person name="Jenkins J."/>
            <person name="Shu S."/>
            <person name="Lovell J.T."/>
            <person name="Sreedasyam A."/>
            <person name="Maumus F."/>
            <person name="Tiley G.P."/>
            <person name="Fernandez-Pozo N."/>
            <person name="Barry K."/>
            <person name="Chen C."/>
            <person name="Wang M."/>
            <person name="Lipzen A."/>
            <person name="Daum C."/>
            <person name="Saski C.A."/>
            <person name="Payton A.C."/>
            <person name="Mcbreen J.C."/>
            <person name="Conrad R.E."/>
            <person name="Kollar L.M."/>
            <person name="Olsson S."/>
            <person name="Huttunen S."/>
            <person name="Landis J.B."/>
            <person name="Wickett N.J."/>
            <person name="Johnson M.G."/>
            <person name="Rensing S.A."/>
            <person name="Grimwood J."/>
            <person name="Schmutz J."/>
            <person name="Mcdaniel S.F."/>
        </authorList>
    </citation>
    <scope>NUCLEOTIDE SEQUENCE</scope>
    <source>
        <strain evidence="2">R40</strain>
    </source>
</reference>
<keyword evidence="3" id="KW-1185">Reference proteome</keyword>
<feature type="domain" description="Reverse transcriptase zinc-binding" evidence="1">
    <location>
        <begin position="321"/>
        <end position="389"/>
    </location>
</feature>
<sequence>MSKWALRALEPGNSPLQVLLRHRLTGFQPPGPGRWPRSLQWMLLPRFHAPRGPPLWHRFTQSWRIMSPHVDAVPPTSFEEVQNTSLWWTTTYVGHNFGFSEIRARQLAAHGLQCLRDLWEPESMTILPWEVLERRFHLREQDRPGLLLYQTHLPQSWRVLFTHARHSLTAGEWMGIFPHGPTEDPCILLQATDDFRPLLTEQETITAVPVGCPQYLLGLNSRNLILLTDETNIPVSYRGSVHRVRVISVPVSSRPRSPLRHRYLAPLSRLTFDPGRWRWRDGKPLFAYSAKHGTQLHRPRTGLSLPIHEKWAGLISDRFSPNWHAVWTAARPRKEAAFLWSLYHRAIAVNHWRQRAFPLLSEACTCCSTGESETLIHCFFSCSAATRAWQIAWRALSSAVGIPPGRQHRPGPTWDQCLLGTPLPGPFQQVENTWSLIRGAILWVIWIRRNACVFQNDPWPDAKLDRTVWDAVLDLGRSAWARIRWLERVQPLAAPKATREFLALWVHRNVFCEVLQDQVRWNYSGAAFLLHPP</sequence>
<comment type="caution">
    <text evidence="2">The sequence shown here is derived from an EMBL/GenBank/DDBJ whole genome shotgun (WGS) entry which is preliminary data.</text>
</comment>
<dbReference type="InterPro" id="IPR026960">
    <property type="entry name" value="RVT-Znf"/>
</dbReference>
<dbReference type="AlphaFoldDB" id="A0A8T0HYK1"/>
<organism evidence="2 3">
    <name type="scientific">Ceratodon purpureus</name>
    <name type="common">Fire moss</name>
    <name type="synonym">Dicranum purpureum</name>
    <dbReference type="NCBI Taxonomy" id="3225"/>
    <lineage>
        <taxon>Eukaryota</taxon>
        <taxon>Viridiplantae</taxon>
        <taxon>Streptophyta</taxon>
        <taxon>Embryophyta</taxon>
        <taxon>Bryophyta</taxon>
        <taxon>Bryophytina</taxon>
        <taxon>Bryopsida</taxon>
        <taxon>Dicranidae</taxon>
        <taxon>Pseudoditrichales</taxon>
        <taxon>Ditrichaceae</taxon>
        <taxon>Ceratodon</taxon>
    </lineage>
</organism>
<name>A0A8T0HYK1_CERPU</name>
<gene>
    <name evidence="2" type="ORF">KC19_5G029800</name>
</gene>
<dbReference type="EMBL" id="CM026425">
    <property type="protein sequence ID" value="KAG0575769.1"/>
    <property type="molecule type" value="Genomic_DNA"/>
</dbReference>
<dbReference type="Proteomes" id="UP000822688">
    <property type="component" value="Chromosome 5"/>
</dbReference>
<evidence type="ECO:0000313" key="3">
    <source>
        <dbReference type="Proteomes" id="UP000822688"/>
    </source>
</evidence>
<proteinExistence type="predicted"/>
<evidence type="ECO:0000259" key="1">
    <source>
        <dbReference type="Pfam" id="PF13966"/>
    </source>
</evidence>
<protein>
    <recommendedName>
        <fullName evidence="1">Reverse transcriptase zinc-binding domain-containing protein</fullName>
    </recommendedName>
</protein>
<evidence type="ECO:0000313" key="2">
    <source>
        <dbReference type="EMBL" id="KAG0575769.1"/>
    </source>
</evidence>
<dbReference type="Pfam" id="PF13966">
    <property type="entry name" value="zf-RVT"/>
    <property type="match status" value="1"/>
</dbReference>